<protein>
    <submittedName>
        <fullName evidence="2">Uncharacterized protein</fullName>
    </submittedName>
</protein>
<proteinExistence type="predicted"/>
<evidence type="ECO:0000256" key="1">
    <source>
        <dbReference type="SAM" id="MobiDB-lite"/>
    </source>
</evidence>
<reference evidence="2 3" key="1">
    <citation type="journal article" date="2018" name="Nat. Ecol. Evol.">
        <title>Pezizomycetes genomes reveal the molecular basis of ectomycorrhizal truffle lifestyle.</title>
        <authorList>
            <person name="Murat C."/>
            <person name="Payen T."/>
            <person name="Noel B."/>
            <person name="Kuo A."/>
            <person name="Morin E."/>
            <person name="Chen J."/>
            <person name="Kohler A."/>
            <person name="Krizsan K."/>
            <person name="Balestrini R."/>
            <person name="Da Silva C."/>
            <person name="Montanini B."/>
            <person name="Hainaut M."/>
            <person name="Levati E."/>
            <person name="Barry K.W."/>
            <person name="Belfiori B."/>
            <person name="Cichocki N."/>
            <person name="Clum A."/>
            <person name="Dockter R.B."/>
            <person name="Fauchery L."/>
            <person name="Guy J."/>
            <person name="Iotti M."/>
            <person name="Le Tacon F."/>
            <person name="Lindquist E.A."/>
            <person name="Lipzen A."/>
            <person name="Malagnac F."/>
            <person name="Mello A."/>
            <person name="Molinier V."/>
            <person name="Miyauchi S."/>
            <person name="Poulain J."/>
            <person name="Riccioni C."/>
            <person name="Rubini A."/>
            <person name="Sitrit Y."/>
            <person name="Splivallo R."/>
            <person name="Traeger S."/>
            <person name="Wang M."/>
            <person name="Zifcakova L."/>
            <person name="Wipf D."/>
            <person name="Zambonelli A."/>
            <person name="Paolocci F."/>
            <person name="Nowrousian M."/>
            <person name="Ottonello S."/>
            <person name="Baldrian P."/>
            <person name="Spatafora J.W."/>
            <person name="Henrissat B."/>
            <person name="Nagy L.G."/>
            <person name="Aury J.M."/>
            <person name="Wincker P."/>
            <person name="Grigoriev I.V."/>
            <person name="Bonfante P."/>
            <person name="Martin F.M."/>
        </authorList>
    </citation>
    <scope>NUCLEOTIDE SEQUENCE [LARGE SCALE GENOMIC DNA]</scope>
    <source>
        <strain evidence="2 3">ATCC MYA-4762</strain>
    </source>
</reference>
<sequence>MPCLTDLEDGHKQDVKVLRKYFQQGMLTYRAKRMMKRAVEELKGRWEVKSIGLWLNTERDSMAKVCGTEAKEILERADAWAVSNPDPDWANSNSLCPWPSFVALANAQARSQSIPGQNAATKEDICLLRTWFKRGMLTGYCRKMVNHVRAHGHLNAKFWTNPRITNWIKLEKALITMYSGEEAAVLGIALKWGINGHRNPNVEPESEWFSWDLEMMNYRTKGIRVKSDEPEGFTFGVPISLTTPVKIKMEHTIGNQNNPTNTGMQISTSMLTTSVSQQGCLRSGPVLAYVDLGFAKDPQMVNARENATRQEQLRQQPHEKEAHLAYLSQQERLKQGKGPRQAWIHEQERMRHEEEQKCTWSREQKRIRYEENEGRQARIREQESSRCEEARQIRIREHERIEEKARQARSREPERLRWEEGQARIREEEGLRYEEEARQVDIRKQAKIQREEEPQARILEGQKRAQLNDQVVLKEKERPDALHRSICKHIRREGRREKEETLHAYFREEERLRHEHEEAKLLERANILEHQARPTVEARTGGYQGEVVLGYESAVNGSRLEEKLEFRGEVAQWKVSKSQGRNEEERRLPVEKDGETVRLLEEEATAAHKFTTNISDFRKGDAVTGTGIHSTPQTIFEIQGREIRARARDTVAKNNTDTNAVSSIESKQTLRNANCNCATVKVNTACNPLRLEEIGSTGTTMCSAFAQEGSHGESLDAQRVHIMDTDSEEANASELHAPGTPDPTVEQSIAALQVIKVGGYDTTAGGNAGTEVNTADIEKSHRRQADDPHDDLVVFQSRPRRNAQDPNVARDNIKKRPREAKNKQKGALQQFLNGARGLGLPGLSPSGNVTVNIFNVKRMKVKHLHAGAPATPGNSG</sequence>
<dbReference type="Proteomes" id="UP000267821">
    <property type="component" value="Unassembled WGS sequence"/>
</dbReference>
<accession>A0A3N4M605</accession>
<evidence type="ECO:0000313" key="3">
    <source>
        <dbReference type="Proteomes" id="UP000267821"/>
    </source>
</evidence>
<dbReference type="EMBL" id="ML121529">
    <property type="protein sequence ID" value="RPB28191.1"/>
    <property type="molecule type" value="Genomic_DNA"/>
</dbReference>
<organism evidence="2 3">
    <name type="scientific">Terfezia boudieri ATCC MYA-4762</name>
    <dbReference type="NCBI Taxonomy" id="1051890"/>
    <lineage>
        <taxon>Eukaryota</taxon>
        <taxon>Fungi</taxon>
        <taxon>Dikarya</taxon>
        <taxon>Ascomycota</taxon>
        <taxon>Pezizomycotina</taxon>
        <taxon>Pezizomycetes</taxon>
        <taxon>Pezizales</taxon>
        <taxon>Pezizaceae</taxon>
        <taxon>Terfezia</taxon>
    </lineage>
</organism>
<feature type="compositionally biased region" description="Basic and acidic residues" evidence="1">
    <location>
        <begin position="811"/>
        <end position="822"/>
    </location>
</feature>
<feature type="region of interest" description="Disordered" evidence="1">
    <location>
        <begin position="777"/>
        <end position="826"/>
    </location>
</feature>
<dbReference type="OrthoDB" id="10339339at2759"/>
<dbReference type="STRING" id="1051890.A0A3N4M605"/>
<dbReference type="InParanoid" id="A0A3N4M605"/>
<evidence type="ECO:0000313" key="2">
    <source>
        <dbReference type="EMBL" id="RPB28191.1"/>
    </source>
</evidence>
<dbReference type="AlphaFoldDB" id="A0A3N4M605"/>
<keyword evidence="3" id="KW-1185">Reference proteome</keyword>
<feature type="compositionally biased region" description="Basic and acidic residues" evidence="1">
    <location>
        <begin position="777"/>
        <end position="792"/>
    </location>
</feature>
<name>A0A3N4M605_9PEZI</name>
<gene>
    <name evidence="2" type="ORF">L211DRAFT_833178</name>
</gene>